<organism evidence="7 8">
    <name type="scientific">Dictyobacter halimunensis</name>
    <dbReference type="NCBI Taxonomy" id="3026934"/>
    <lineage>
        <taxon>Bacteria</taxon>
        <taxon>Bacillati</taxon>
        <taxon>Chloroflexota</taxon>
        <taxon>Ktedonobacteria</taxon>
        <taxon>Ktedonobacterales</taxon>
        <taxon>Dictyobacteraceae</taxon>
        <taxon>Dictyobacter</taxon>
    </lineage>
</organism>
<dbReference type="PROSITE" id="PS00551">
    <property type="entry name" value="MOLYBDOPTERIN_PROK_1"/>
    <property type="match status" value="1"/>
</dbReference>
<dbReference type="PANTHER" id="PTHR43105">
    <property type="entry name" value="RESPIRATORY NITRATE REDUCTASE"/>
    <property type="match status" value="1"/>
</dbReference>
<evidence type="ECO:0000313" key="8">
    <source>
        <dbReference type="Proteomes" id="UP001344906"/>
    </source>
</evidence>
<accession>A0ABQ6FVF6</accession>
<dbReference type="SUPFAM" id="SSF53706">
    <property type="entry name" value="Formate dehydrogenase/DMSO reductase, domains 1-3"/>
    <property type="match status" value="1"/>
</dbReference>
<dbReference type="Gene3D" id="2.40.40.20">
    <property type="match status" value="1"/>
</dbReference>
<dbReference type="InterPro" id="IPR006657">
    <property type="entry name" value="MoPterin_dinucl-bd_dom"/>
</dbReference>
<keyword evidence="2" id="KW-0479">Metal-binding</keyword>
<dbReference type="PROSITE" id="PS51669">
    <property type="entry name" value="4FE4S_MOW_BIS_MGD"/>
    <property type="match status" value="1"/>
</dbReference>
<feature type="region of interest" description="Disordered" evidence="5">
    <location>
        <begin position="738"/>
        <end position="761"/>
    </location>
</feature>
<evidence type="ECO:0000256" key="5">
    <source>
        <dbReference type="SAM" id="MobiDB-lite"/>
    </source>
</evidence>
<reference evidence="7 8" key="1">
    <citation type="submission" date="2023-02" db="EMBL/GenBank/DDBJ databases">
        <title>Dictyobacter halimunensis sp. nov., a new member of the class Ktedonobacteria from forest soil in a geothermal area.</title>
        <authorList>
            <person name="Rachmania M.K."/>
            <person name="Ningsih F."/>
            <person name="Sakai Y."/>
            <person name="Yabe S."/>
            <person name="Yokota A."/>
            <person name="Sjamsuridzal W."/>
        </authorList>
    </citation>
    <scope>NUCLEOTIDE SEQUENCE [LARGE SCALE GENOMIC DNA]</scope>
    <source>
        <strain evidence="7 8">S3.2.2.5</strain>
    </source>
</reference>
<name>A0ABQ6FVF6_9CHLR</name>
<dbReference type="InterPro" id="IPR009010">
    <property type="entry name" value="Asp_de-COase-like_dom_sf"/>
</dbReference>
<feature type="domain" description="4Fe-4S Mo/W bis-MGD-type" evidence="6">
    <location>
        <begin position="36"/>
        <end position="91"/>
    </location>
</feature>
<keyword evidence="4" id="KW-0411">Iron-sulfur</keyword>
<dbReference type="InterPro" id="IPR006656">
    <property type="entry name" value="Mopterin_OxRdtase"/>
</dbReference>
<dbReference type="PANTHER" id="PTHR43105:SF10">
    <property type="entry name" value="NADH-QUINONE OXIDOREDUCTASE SUBUNIT G"/>
    <property type="match status" value="1"/>
</dbReference>
<evidence type="ECO:0000256" key="1">
    <source>
        <dbReference type="ARBA" id="ARBA00022485"/>
    </source>
</evidence>
<evidence type="ECO:0000259" key="6">
    <source>
        <dbReference type="PROSITE" id="PS51669"/>
    </source>
</evidence>
<keyword evidence="8" id="KW-1185">Reference proteome</keyword>
<proteinExistence type="predicted"/>
<evidence type="ECO:0000256" key="3">
    <source>
        <dbReference type="ARBA" id="ARBA00023004"/>
    </source>
</evidence>
<gene>
    <name evidence="7" type="primary">nasC_1</name>
    <name evidence="7" type="ORF">KDH_36250</name>
</gene>
<sequence>MSVNKDIFEIGREPNYDFQSSGRPEVQWSEADRLVEDLVPTHCCFCGVQCGMNLKVHNNKVIGVEARNYPHNRGSLCPKGVVAYQQVDHPDRLRYPLMRKRGKGSPLERVSWDEALDYIVKRWQQIQQQYGRDAVSIYSGSSMTNEKCYVMGKFARVGLRTRHVDYNGRLCMSSSAVAYSRAFGVDRAPLPLPDVELAKCIMVFGSNVAECFPVAMQWIWRARDRGASLIVVDPRETPLARSADIWLPVKPGTDIAVTNAMLRQIIKDGMVDEAYVQARTNGWEEVKASVETCTPEWAEQLSGIPAERIVAAARLYGRADPSLIMHARGIEHSSHGVDTCLSLVNMALARGQLGKPGGGSMMITGQGNGQGGREMGQKANQLPGYRHIDVPEERQYIADFWGIPEEELPWEGAAATEMVHLMAAGEIKSCMVVCSNLMVSLPDNHVVQQALTNLDPLIVVDFFMSETAELADVVLPGTVWCEDEGTTTNLEGRVIKINKAADPPGEARHDWKIAVELAKRLGRGKFFLYTSAYDIFEEIRQASKGGMSDYYGITWQKIEDQQGVFWPCPSLDHPGTPRLFAERFGHKDGKAKMFVIPYQPAVEEPGPEFPFRLTTGRVVYHYLSGNQTRRLGFLNAQAPEPWVEIHPQAAERLGIANEEVVRVTSPRGSIELKALVVPTIRPDTLFVPYHWGHRAAINQITSPAVEPNVKIPEYKACAARVDKLSAPEVEVRADGFKMNRTPQDTPKMFPYTIGGDQRSIR</sequence>
<dbReference type="Gene3D" id="2.20.25.90">
    <property type="entry name" value="ADC-like domains"/>
    <property type="match status" value="1"/>
</dbReference>
<keyword evidence="3" id="KW-0408">Iron</keyword>
<dbReference type="Proteomes" id="UP001344906">
    <property type="component" value="Unassembled WGS sequence"/>
</dbReference>
<protein>
    <submittedName>
        <fullName evidence="7">Assimilatory nitrate reductase catalytic subunit</fullName>
    </submittedName>
</protein>
<dbReference type="RefSeq" id="WP_338252378.1">
    <property type="nucleotide sequence ID" value="NZ_BSRI01000002.1"/>
</dbReference>
<dbReference type="Pfam" id="PF00384">
    <property type="entry name" value="Molybdopterin"/>
    <property type="match status" value="1"/>
</dbReference>
<dbReference type="Pfam" id="PF04879">
    <property type="entry name" value="Molybdop_Fe4S4"/>
    <property type="match status" value="1"/>
</dbReference>
<dbReference type="SUPFAM" id="SSF50692">
    <property type="entry name" value="ADC-like"/>
    <property type="match status" value="1"/>
</dbReference>
<dbReference type="SMART" id="SM00926">
    <property type="entry name" value="Molybdop_Fe4S4"/>
    <property type="match status" value="1"/>
</dbReference>
<keyword evidence="1" id="KW-0004">4Fe-4S</keyword>
<comment type="caution">
    <text evidence="7">The sequence shown here is derived from an EMBL/GenBank/DDBJ whole genome shotgun (WGS) entry which is preliminary data.</text>
</comment>
<evidence type="ECO:0000256" key="4">
    <source>
        <dbReference type="ARBA" id="ARBA00023014"/>
    </source>
</evidence>
<dbReference type="Gene3D" id="3.40.50.740">
    <property type="match status" value="1"/>
</dbReference>
<dbReference type="CDD" id="cd00508">
    <property type="entry name" value="MopB_CT_Fdh-Nap-like"/>
    <property type="match status" value="1"/>
</dbReference>
<dbReference type="InterPro" id="IPR050123">
    <property type="entry name" value="Prok_molybdopt-oxidoreductase"/>
</dbReference>
<dbReference type="InterPro" id="IPR027467">
    <property type="entry name" value="MopterinOxRdtase_cofactor_BS"/>
</dbReference>
<dbReference type="Gene3D" id="3.40.228.10">
    <property type="entry name" value="Dimethylsulfoxide Reductase, domain 2"/>
    <property type="match status" value="1"/>
</dbReference>
<evidence type="ECO:0000256" key="2">
    <source>
        <dbReference type="ARBA" id="ARBA00022723"/>
    </source>
</evidence>
<dbReference type="InterPro" id="IPR006963">
    <property type="entry name" value="Mopterin_OxRdtase_4Fe-4S_dom"/>
</dbReference>
<dbReference type="Pfam" id="PF01568">
    <property type="entry name" value="Molydop_binding"/>
    <property type="match status" value="1"/>
</dbReference>
<dbReference type="EMBL" id="BSRI01000002">
    <property type="protein sequence ID" value="GLV56786.1"/>
    <property type="molecule type" value="Genomic_DNA"/>
</dbReference>
<evidence type="ECO:0000313" key="7">
    <source>
        <dbReference type="EMBL" id="GLV56786.1"/>
    </source>
</evidence>